<dbReference type="EMBL" id="CAJVQB010064220">
    <property type="protein sequence ID" value="CAG8840940.1"/>
    <property type="molecule type" value="Genomic_DNA"/>
</dbReference>
<organism evidence="1 2">
    <name type="scientific">Gigaspora margarita</name>
    <dbReference type="NCBI Taxonomy" id="4874"/>
    <lineage>
        <taxon>Eukaryota</taxon>
        <taxon>Fungi</taxon>
        <taxon>Fungi incertae sedis</taxon>
        <taxon>Mucoromycota</taxon>
        <taxon>Glomeromycotina</taxon>
        <taxon>Glomeromycetes</taxon>
        <taxon>Diversisporales</taxon>
        <taxon>Gigasporaceae</taxon>
        <taxon>Gigaspora</taxon>
    </lineage>
</organism>
<evidence type="ECO:0000313" key="1">
    <source>
        <dbReference type="EMBL" id="CAG8840940.1"/>
    </source>
</evidence>
<protein>
    <submittedName>
        <fullName evidence="1">43893_t:CDS:1</fullName>
    </submittedName>
</protein>
<feature type="non-terminal residue" evidence="1">
    <location>
        <position position="1"/>
    </location>
</feature>
<dbReference type="Proteomes" id="UP000789901">
    <property type="component" value="Unassembled WGS sequence"/>
</dbReference>
<proteinExistence type="predicted"/>
<keyword evidence="2" id="KW-1185">Reference proteome</keyword>
<gene>
    <name evidence="1" type="ORF">GMARGA_LOCUS35161</name>
</gene>
<reference evidence="1 2" key="1">
    <citation type="submission" date="2021-06" db="EMBL/GenBank/DDBJ databases">
        <authorList>
            <person name="Kallberg Y."/>
            <person name="Tangrot J."/>
            <person name="Rosling A."/>
        </authorList>
    </citation>
    <scope>NUCLEOTIDE SEQUENCE [LARGE SCALE GENOMIC DNA]</scope>
    <source>
        <strain evidence="1 2">120-4 pot B 10/14</strain>
    </source>
</reference>
<evidence type="ECO:0000313" key="2">
    <source>
        <dbReference type="Proteomes" id="UP000789901"/>
    </source>
</evidence>
<sequence>FIKSENFDACHMNNKISHCSNNDIDFILSFNEYFADISSVIRYFNKGNLYEGDKFINDLTTLSVIKNIDDVF</sequence>
<accession>A0ABN7WUS7</accession>
<name>A0ABN7WUS7_GIGMA</name>
<comment type="caution">
    <text evidence="1">The sequence shown here is derived from an EMBL/GenBank/DDBJ whole genome shotgun (WGS) entry which is preliminary data.</text>
</comment>